<dbReference type="Gene3D" id="3.40.50.1820">
    <property type="entry name" value="alpha/beta hydrolase"/>
    <property type="match status" value="1"/>
</dbReference>
<dbReference type="InterPro" id="IPR001031">
    <property type="entry name" value="Thioesterase"/>
</dbReference>
<dbReference type="EC" id="3.1.2.14" evidence="1"/>
<dbReference type="AlphaFoldDB" id="A0A023FXN8"/>
<organism evidence="3">
    <name type="scientific">Amblyomma parvum</name>
    <name type="common">South American tick</name>
    <dbReference type="NCBI Taxonomy" id="251391"/>
    <lineage>
        <taxon>Eukaryota</taxon>
        <taxon>Metazoa</taxon>
        <taxon>Ecdysozoa</taxon>
        <taxon>Arthropoda</taxon>
        <taxon>Chelicerata</taxon>
        <taxon>Arachnida</taxon>
        <taxon>Acari</taxon>
        <taxon>Parasitiformes</taxon>
        <taxon>Ixodida</taxon>
        <taxon>Ixodoidea</taxon>
        <taxon>Ixodidae</taxon>
        <taxon>Amblyomminae</taxon>
        <taxon>Amblyomma</taxon>
    </lineage>
</organism>
<protein>
    <recommendedName>
        <fullName evidence="1">oleoyl-[acyl-carrier-protein] hydrolase</fullName>
        <ecNumber evidence="1">3.1.2.14</ecNumber>
    </recommendedName>
</protein>
<feature type="domain" description="Thioesterase" evidence="2">
    <location>
        <begin position="1"/>
        <end position="199"/>
    </location>
</feature>
<accession>A0A023FXN8</accession>
<evidence type="ECO:0000256" key="1">
    <source>
        <dbReference type="ARBA" id="ARBA00012480"/>
    </source>
</evidence>
<sequence length="217" mass="24074">MASIYIQKLVEVQPKGPYHVVGYSFGATVAFEMAVQLQASGASVASLTLLDGAPRYMAIHTIHHQSRFTDSKDEEESSLFCAFLMQYLDIDFLEVRSEMNKYPNWDAKQEAATDILLKAYPNVRPSRKDVATATRVFYEFLKAGANYHPHAKFHGDVVLVKASRPRKMARTLPADYGLSECCEGNVVVKVVDGLHENFILGEGAKQCAAAIAQQVQQ</sequence>
<proteinExistence type="evidence at transcript level"/>
<name>A0A023FXN8_AMBPA</name>
<dbReference type="Pfam" id="PF00975">
    <property type="entry name" value="Thioesterase"/>
    <property type="match status" value="1"/>
</dbReference>
<reference evidence="3" key="1">
    <citation type="submission" date="2014-03" db="EMBL/GenBank/DDBJ databases">
        <title>The sialotranscriptome of Amblyomma triste, Amblyomma parvum and Amblyomma cajennense ticks, uncovered by 454-based RNA-seq.</title>
        <authorList>
            <person name="Garcia G.R."/>
            <person name="Gardinassi L.G."/>
            <person name="Ribeiro J.M."/>
            <person name="Anatrielo E."/>
            <person name="Ferreira B.R."/>
            <person name="Moreira H.N."/>
            <person name="Mafra C."/>
            <person name="Olegario M.M."/>
            <person name="Szabo P.J."/>
            <person name="Miranda-Santos I.K."/>
            <person name="Maruyama S.R."/>
        </authorList>
    </citation>
    <scope>NUCLEOTIDE SEQUENCE</scope>
    <source>
        <strain evidence="3">Araguapaz</strain>
        <tissue evidence="3">Salivary glands</tissue>
    </source>
</reference>
<dbReference type="EMBL" id="GBBL01001875">
    <property type="protein sequence ID" value="JAC25445.1"/>
    <property type="molecule type" value="mRNA"/>
</dbReference>
<dbReference type="InterPro" id="IPR029058">
    <property type="entry name" value="AB_hydrolase_fold"/>
</dbReference>
<dbReference type="SUPFAM" id="SSF53474">
    <property type="entry name" value="alpha/beta-Hydrolases"/>
    <property type="match status" value="1"/>
</dbReference>
<evidence type="ECO:0000313" key="3">
    <source>
        <dbReference type="EMBL" id="JAC25445.1"/>
    </source>
</evidence>
<dbReference type="GO" id="GO:0016297">
    <property type="term" value="F:fatty acyl-[ACP] hydrolase activity"/>
    <property type="evidence" value="ECO:0007669"/>
    <property type="project" value="UniProtKB-EC"/>
</dbReference>
<evidence type="ECO:0000259" key="2">
    <source>
        <dbReference type="Pfam" id="PF00975"/>
    </source>
</evidence>